<dbReference type="InterPro" id="IPR004143">
    <property type="entry name" value="BPL_LPL_catalytic"/>
</dbReference>
<dbReference type="Pfam" id="PF21948">
    <property type="entry name" value="LplA-B_cat"/>
    <property type="match status" value="1"/>
</dbReference>
<accession>A0AAE0P3N1</accession>
<dbReference type="EMBL" id="JAUTDP010000011">
    <property type="protein sequence ID" value="KAK3392597.1"/>
    <property type="molecule type" value="Genomic_DNA"/>
</dbReference>
<organism evidence="6 7">
    <name type="scientific">Sordaria brevicollis</name>
    <dbReference type="NCBI Taxonomy" id="83679"/>
    <lineage>
        <taxon>Eukaryota</taxon>
        <taxon>Fungi</taxon>
        <taxon>Dikarya</taxon>
        <taxon>Ascomycota</taxon>
        <taxon>Pezizomycotina</taxon>
        <taxon>Sordariomycetes</taxon>
        <taxon>Sordariomycetidae</taxon>
        <taxon>Sordariales</taxon>
        <taxon>Sordariaceae</taxon>
        <taxon>Sordaria</taxon>
    </lineage>
</organism>
<dbReference type="CDD" id="cd16443">
    <property type="entry name" value="LplA"/>
    <property type="match status" value="1"/>
</dbReference>
<dbReference type="AlphaFoldDB" id="A0AAE0P3N1"/>
<dbReference type="GO" id="GO:0017118">
    <property type="term" value="F:lipoyltransferase activity"/>
    <property type="evidence" value="ECO:0007669"/>
    <property type="project" value="TreeGrafter"/>
</dbReference>
<comment type="function">
    <text evidence="1">Catalyzes both the ATP-dependent activation of exogenously supplied lipoate to lipoyl-AMP and the transfer of the activated lipoyl onto the lipoyl domains of lipoate-dependent enzymes.</text>
</comment>
<evidence type="ECO:0000256" key="1">
    <source>
        <dbReference type="ARBA" id="ARBA00003253"/>
    </source>
</evidence>
<dbReference type="Proteomes" id="UP001281003">
    <property type="component" value="Unassembled WGS sequence"/>
</dbReference>
<evidence type="ECO:0000256" key="3">
    <source>
        <dbReference type="ARBA" id="ARBA00008242"/>
    </source>
</evidence>
<reference evidence="6" key="2">
    <citation type="submission" date="2023-07" db="EMBL/GenBank/DDBJ databases">
        <authorList>
            <consortium name="Lawrence Berkeley National Laboratory"/>
            <person name="Haridas S."/>
            <person name="Hensen N."/>
            <person name="Bonometti L."/>
            <person name="Westerberg I."/>
            <person name="Brannstrom I.O."/>
            <person name="Guillou S."/>
            <person name="Cros-Aarteil S."/>
            <person name="Calhoun S."/>
            <person name="Kuo A."/>
            <person name="Mondo S."/>
            <person name="Pangilinan J."/>
            <person name="Riley R."/>
            <person name="LaButti K."/>
            <person name="Andreopoulos B."/>
            <person name="Lipzen A."/>
            <person name="Chen C."/>
            <person name="Yanf M."/>
            <person name="Daum C."/>
            <person name="Ng V."/>
            <person name="Clum A."/>
            <person name="Steindorff A."/>
            <person name="Ohm R."/>
            <person name="Martin F."/>
            <person name="Silar P."/>
            <person name="Natvig D."/>
            <person name="Lalanne C."/>
            <person name="Gautier V."/>
            <person name="Ament-velasquez S.L."/>
            <person name="Kruys A."/>
            <person name="Hutchinson M.I."/>
            <person name="Powell A.J."/>
            <person name="Barry K."/>
            <person name="Miller A.N."/>
            <person name="Grigoriev I.V."/>
            <person name="Debuchy R."/>
            <person name="Gladieux P."/>
            <person name="Thoren M.H."/>
            <person name="Johannesson H."/>
        </authorList>
    </citation>
    <scope>NUCLEOTIDE SEQUENCE</scope>
    <source>
        <strain evidence="6">FGSC 1904</strain>
    </source>
</reference>
<evidence type="ECO:0000256" key="2">
    <source>
        <dbReference type="ARBA" id="ARBA00005085"/>
    </source>
</evidence>
<dbReference type="FunFam" id="3.30.930.10:FF:000090">
    <property type="entry name" value="Lipoyltransferase and lipoate-protein ligase, putative"/>
    <property type="match status" value="1"/>
</dbReference>
<evidence type="ECO:0000259" key="5">
    <source>
        <dbReference type="PROSITE" id="PS51733"/>
    </source>
</evidence>
<dbReference type="PROSITE" id="PS51733">
    <property type="entry name" value="BPL_LPL_CATALYTIC"/>
    <property type="match status" value="1"/>
</dbReference>
<comment type="caution">
    <text evidence="6">The sequence shown here is derived from an EMBL/GenBank/DDBJ whole genome shotgun (WGS) entry which is preliminary data.</text>
</comment>
<dbReference type="PANTHER" id="PTHR12561:SF3">
    <property type="entry name" value="LIPOYLTRANSFERASE 1, MITOCHONDRIAL"/>
    <property type="match status" value="1"/>
</dbReference>
<keyword evidence="7" id="KW-1185">Reference proteome</keyword>
<comment type="similarity">
    <text evidence="3">Belongs to the LplA family.</text>
</comment>
<evidence type="ECO:0000256" key="4">
    <source>
        <dbReference type="ARBA" id="ARBA00015925"/>
    </source>
</evidence>
<dbReference type="Gene3D" id="3.30.930.10">
    <property type="entry name" value="Bira Bifunctional Protein, Domain 2"/>
    <property type="match status" value="1"/>
</dbReference>
<sequence>MASLLLRGTTGGFRCLTKGPTFVSTTTTTITSSLGLTNLRRSYSTTISQDLLNKKVQVYQSTSHDPYLNLSIEHHLLQHSHPDSFILFLYINDPCVVIGRNQNPWLEVNLPALQQEQDIKLVRRRSGGGTVFHDHGNVNWSVICPPAVFDRDRHAEMVVRALKDLGIPTAKVNERHDIVISGDGRGNGKDVFKVSGSAYKLTRLRSLHHGTCLLNSPRLKSIGKYLRSPGEPYIKAKGVESVRSPIRNVDINTADFNKRVVEEFLAMYEEQSGEDAVVVEKVGEEQRELGNVRKGMDELTSVPWIYGQTPQFTFSSRPTEDDPRERPPLDLDVQSDFNLEFTLRHGEILTANVSGLKYEETPLDEDFYDGMVSQALAKPSDDGSAVKLYEIKDWAAVLKSATAGQSFKVSDSSLNSISQWLNKVFPGHHFR</sequence>
<dbReference type="InterPro" id="IPR004562">
    <property type="entry name" value="LipoylTrfase_LipoateP_Ligase"/>
</dbReference>
<protein>
    <recommendedName>
        <fullName evidence="4">Putative lipoate-protein ligase A</fullName>
    </recommendedName>
</protein>
<gene>
    <name evidence="6" type="ORF">B0T20DRAFT_421661</name>
</gene>
<evidence type="ECO:0000313" key="7">
    <source>
        <dbReference type="Proteomes" id="UP001281003"/>
    </source>
</evidence>
<dbReference type="SUPFAM" id="SSF55681">
    <property type="entry name" value="Class II aaRS and biotin synthetases"/>
    <property type="match status" value="1"/>
</dbReference>
<dbReference type="InterPro" id="IPR045864">
    <property type="entry name" value="aa-tRNA-synth_II/BPL/LPL"/>
</dbReference>
<comment type="pathway">
    <text evidence="2">Protein modification; protein lipoylation via exogenous pathway; protein N(6)-(lipoyl)lysine from lipoate: step 2/2.</text>
</comment>
<proteinExistence type="inferred from homology"/>
<dbReference type="PANTHER" id="PTHR12561">
    <property type="entry name" value="LIPOATE-PROTEIN LIGASE"/>
    <property type="match status" value="1"/>
</dbReference>
<evidence type="ECO:0000313" key="6">
    <source>
        <dbReference type="EMBL" id="KAK3392597.1"/>
    </source>
</evidence>
<name>A0AAE0P3N1_SORBR</name>
<feature type="domain" description="BPL/LPL catalytic" evidence="5">
    <location>
        <begin position="81"/>
        <end position="272"/>
    </location>
</feature>
<dbReference type="GO" id="GO:0005739">
    <property type="term" value="C:mitochondrion"/>
    <property type="evidence" value="ECO:0007669"/>
    <property type="project" value="TreeGrafter"/>
</dbReference>
<dbReference type="GO" id="GO:0009249">
    <property type="term" value="P:protein lipoylation"/>
    <property type="evidence" value="ECO:0007669"/>
    <property type="project" value="InterPro"/>
</dbReference>
<reference evidence="6" key="1">
    <citation type="journal article" date="2023" name="Mol. Phylogenet. Evol.">
        <title>Genome-scale phylogeny and comparative genomics of the fungal order Sordariales.</title>
        <authorList>
            <person name="Hensen N."/>
            <person name="Bonometti L."/>
            <person name="Westerberg I."/>
            <person name="Brannstrom I.O."/>
            <person name="Guillou S."/>
            <person name="Cros-Aarteil S."/>
            <person name="Calhoun S."/>
            <person name="Haridas S."/>
            <person name="Kuo A."/>
            <person name="Mondo S."/>
            <person name="Pangilinan J."/>
            <person name="Riley R."/>
            <person name="LaButti K."/>
            <person name="Andreopoulos B."/>
            <person name="Lipzen A."/>
            <person name="Chen C."/>
            <person name="Yan M."/>
            <person name="Daum C."/>
            <person name="Ng V."/>
            <person name="Clum A."/>
            <person name="Steindorff A."/>
            <person name="Ohm R.A."/>
            <person name="Martin F."/>
            <person name="Silar P."/>
            <person name="Natvig D.O."/>
            <person name="Lalanne C."/>
            <person name="Gautier V."/>
            <person name="Ament-Velasquez S.L."/>
            <person name="Kruys A."/>
            <person name="Hutchinson M.I."/>
            <person name="Powell A.J."/>
            <person name="Barry K."/>
            <person name="Miller A.N."/>
            <person name="Grigoriev I.V."/>
            <person name="Debuchy R."/>
            <person name="Gladieux P."/>
            <person name="Hiltunen Thoren M."/>
            <person name="Johannesson H."/>
        </authorList>
    </citation>
    <scope>NUCLEOTIDE SEQUENCE</scope>
    <source>
        <strain evidence="6">FGSC 1904</strain>
    </source>
</reference>